<keyword evidence="1" id="KW-1133">Transmembrane helix</keyword>
<name>A0ABV0ZLP3_9TELE</name>
<keyword evidence="1" id="KW-0812">Transmembrane</keyword>
<keyword evidence="3" id="KW-1185">Reference proteome</keyword>
<gene>
    <name evidence="2" type="ORF">AMECASPLE_010860</name>
</gene>
<sequence>MLQKCCLQRPSDWEHFDSAGHKTGPKWSNPLWSFEAGTQKLVRGDAKMDGQIQDKAGGWEPHEPLFAYPPNLFIMDLVSWSLNAIDQIFSTGRQGKGEPSCPDGTFFSGYAMDSWQQWKIVCLTTMSVEDVEDLYIIGFLITGFLLFGVGGYLAYRKICKTSAAVQSTPKLPGMFRALSIQTNMLREQNRRLDAILEQNRSLALFPGLKSDMI</sequence>
<comment type="caution">
    <text evidence="2">The sequence shown here is derived from an EMBL/GenBank/DDBJ whole genome shotgun (WGS) entry which is preliminary data.</text>
</comment>
<protein>
    <submittedName>
        <fullName evidence="2">Uncharacterized protein</fullName>
    </submittedName>
</protein>
<evidence type="ECO:0000313" key="3">
    <source>
        <dbReference type="Proteomes" id="UP001469553"/>
    </source>
</evidence>
<accession>A0ABV0ZLP3</accession>
<evidence type="ECO:0000256" key="1">
    <source>
        <dbReference type="SAM" id="Phobius"/>
    </source>
</evidence>
<feature type="transmembrane region" description="Helical" evidence="1">
    <location>
        <begin position="134"/>
        <end position="155"/>
    </location>
</feature>
<organism evidence="2 3">
    <name type="scientific">Ameca splendens</name>
    <dbReference type="NCBI Taxonomy" id="208324"/>
    <lineage>
        <taxon>Eukaryota</taxon>
        <taxon>Metazoa</taxon>
        <taxon>Chordata</taxon>
        <taxon>Craniata</taxon>
        <taxon>Vertebrata</taxon>
        <taxon>Euteleostomi</taxon>
        <taxon>Actinopterygii</taxon>
        <taxon>Neopterygii</taxon>
        <taxon>Teleostei</taxon>
        <taxon>Neoteleostei</taxon>
        <taxon>Acanthomorphata</taxon>
        <taxon>Ovalentaria</taxon>
        <taxon>Atherinomorphae</taxon>
        <taxon>Cyprinodontiformes</taxon>
        <taxon>Goodeidae</taxon>
        <taxon>Ameca</taxon>
    </lineage>
</organism>
<dbReference type="Proteomes" id="UP001469553">
    <property type="component" value="Unassembled WGS sequence"/>
</dbReference>
<reference evidence="2 3" key="1">
    <citation type="submission" date="2021-06" db="EMBL/GenBank/DDBJ databases">
        <authorList>
            <person name="Palmer J.M."/>
        </authorList>
    </citation>
    <scope>NUCLEOTIDE SEQUENCE [LARGE SCALE GENOMIC DNA]</scope>
    <source>
        <strain evidence="2 3">AS_MEX2019</strain>
        <tissue evidence="2">Muscle</tissue>
    </source>
</reference>
<evidence type="ECO:0000313" key="2">
    <source>
        <dbReference type="EMBL" id="MEQ2306692.1"/>
    </source>
</evidence>
<proteinExistence type="predicted"/>
<dbReference type="EMBL" id="JAHRIP010066471">
    <property type="protein sequence ID" value="MEQ2306692.1"/>
    <property type="molecule type" value="Genomic_DNA"/>
</dbReference>
<keyword evidence="1" id="KW-0472">Membrane</keyword>